<feature type="compositionally biased region" description="Basic and acidic residues" evidence="1">
    <location>
        <begin position="218"/>
        <end position="230"/>
    </location>
</feature>
<feature type="chain" id="PRO_5008588079" description="Kazal-like domain-containing protein" evidence="2">
    <location>
        <begin position="19"/>
        <end position="493"/>
    </location>
</feature>
<evidence type="ECO:0000313" key="4">
    <source>
        <dbReference type="EMBL" id="JAT20108.1"/>
    </source>
</evidence>
<feature type="signal peptide" evidence="2">
    <location>
        <begin position="1"/>
        <end position="18"/>
    </location>
</feature>
<dbReference type="PROSITE" id="PS51465">
    <property type="entry name" value="KAZAL_2"/>
    <property type="match status" value="1"/>
</dbReference>
<feature type="compositionally biased region" description="Polar residues" evidence="1">
    <location>
        <begin position="201"/>
        <end position="216"/>
    </location>
</feature>
<evidence type="ECO:0000256" key="1">
    <source>
        <dbReference type="SAM" id="MobiDB-lite"/>
    </source>
</evidence>
<dbReference type="Gene3D" id="3.30.60.30">
    <property type="match status" value="1"/>
</dbReference>
<keyword evidence="2" id="KW-0732">Signal</keyword>
<evidence type="ECO:0000313" key="5">
    <source>
        <dbReference type="EMBL" id="JAT33463.1"/>
    </source>
</evidence>
<dbReference type="EMBL" id="GEBQ01002504">
    <property type="protein sequence ID" value="JAT37473.1"/>
    <property type="molecule type" value="Transcribed_RNA"/>
</dbReference>
<feature type="domain" description="Kazal-like" evidence="3">
    <location>
        <begin position="404"/>
        <end position="458"/>
    </location>
</feature>
<reference evidence="5" key="1">
    <citation type="submission" date="2015-11" db="EMBL/GenBank/DDBJ databases">
        <title>De novo transcriptome assembly of four potential Pierce s Disease insect vectors from Arizona vineyards.</title>
        <authorList>
            <person name="Tassone E.E."/>
        </authorList>
    </citation>
    <scope>NUCLEOTIDE SEQUENCE</scope>
</reference>
<feature type="compositionally biased region" description="Polar residues" evidence="1">
    <location>
        <begin position="233"/>
        <end position="256"/>
    </location>
</feature>
<feature type="compositionally biased region" description="Polar residues" evidence="1">
    <location>
        <begin position="81"/>
        <end position="101"/>
    </location>
</feature>
<evidence type="ECO:0000259" key="3">
    <source>
        <dbReference type="PROSITE" id="PS51465"/>
    </source>
</evidence>
<dbReference type="InterPro" id="IPR036058">
    <property type="entry name" value="Kazal_dom_sf"/>
</dbReference>
<dbReference type="InterPro" id="IPR039932">
    <property type="entry name" value="Spink4-like"/>
</dbReference>
<evidence type="ECO:0000313" key="6">
    <source>
        <dbReference type="EMBL" id="JAT37473.1"/>
    </source>
</evidence>
<dbReference type="CDD" id="cd00104">
    <property type="entry name" value="KAZAL_FS"/>
    <property type="match status" value="1"/>
</dbReference>
<organism evidence="5">
    <name type="scientific">Graphocephala atropunctata</name>
    <dbReference type="NCBI Taxonomy" id="36148"/>
    <lineage>
        <taxon>Eukaryota</taxon>
        <taxon>Metazoa</taxon>
        <taxon>Ecdysozoa</taxon>
        <taxon>Arthropoda</taxon>
        <taxon>Hexapoda</taxon>
        <taxon>Insecta</taxon>
        <taxon>Pterygota</taxon>
        <taxon>Neoptera</taxon>
        <taxon>Paraneoptera</taxon>
        <taxon>Hemiptera</taxon>
        <taxon>Auchenorrhyncha</taxon>
        <taxon>Membracoidea</taxon>
        <taxon>Cicadellidae</taxon>
        <taxon>Cicadellinae</taxon>
        <taxon>Cicadellini</taxon>
        <taxon>Graphocephala</taxon>
    </lineage>
</organism>
<feature type="compositionally biased region" description="Basic and acidic residues" evidence="1">
    <location>
        <begin position="113"/>
        <end position="125"/>
    </location>
</feature>
<evidence type="ECO:0000256" key="2">
    <source>
        <dbReference type="SAM" id="SignalP"/>
    </source>
</evidence>
<feature type="region of interest" description="Disordered" evidence="1">
    <location>
        <begin position="467"/>
        <end position="493"/>
    </location>
</feature>
<dbReference type="AlphaFoldDB" id="A0A1B6MC04"/>
<dbReference type="SUPFAM" id="SSF100895">
    <property type="entry name" value="Kazal-type serine protease inhibitors"/>
    <property type="match status" value="1"/>
</dbReference>
<protein>
    <recommendedName>
        <fullName evidence="3">Kazal-like domain-containing protein</fullName>
    </recommendedName>
</protein>
<accession>A0A1B6MC04</accession>
<dbReference type="GO" id="GO:0004867">
    <property type="term" value="F:serine-type endopeptidase inhibitor activity"/>
    <property type="evidence" value="ECO:0007669"/>
    <property type="project" value="InterPro"/>
</dbReference>
<dbReference type="PANTHER" id="PTHR21179">
    <property type="entry name" value="SERINE-TYPE ENDOPEPTIDASE INHIBITOR"/>
    <property type="match status" value="1"/>
</dbReference>
<dbReference type="InterPro" id="IPR002350">
    <property type="entry name" value="Kazal_dom"/>
</dbReference>
<feature type="compositionally biased region" description="Basic and acidic residues" evidence="1">
    <location>
        <begin position="157"/>
        <end position="166"/>
    </location>
</feature>
<sequence length="493" mass="56445">MLLAVLATGMFLFVGTRGQDPNCDFDPDLTYFDNEHLERLKTMFRIGGDCSSPIGWKVDGDQILAGYETRPVINNHKRSMNQDQSSQASSTHETKAKSQNLLPLRLFTPHTSRKSDNLETADENHGTYQIDRQPKFLRPNRHLKSQIQGPPEYFFSDENRRRRQNQDDFFTPDIETTLNQGRFEDILEYEDGFPPEKPRLPQSQRNSQKQNDNFGSDFQRRPFNQERPDRFFGQNNPRTPVTPNNAFDSQRPQTQRRPGGFFSPQNPGDPFLPGFQRQPQNQRRPDDFFPPQNQGNSFQPGFLGRRDNQRRPEDMFRPKNQRRPQNEGSQNDIFSDVPRRPFRPDTFRPDVQSNPQDNLDGVFIPGSQPDDQAFSSGMFPNTDRPLTTTRRPETTTLPGPPTWATPPSSCVRNCPNTPEYNPVCGSDRVTYRNPGRLRCEQRCGKASVNINHYGNCIATTAMPATTTTTSFSTTSTTTPRPSTTRPPFSRNFG</sequence>
<gene>
    <name evidence="6" type="ORF">g.17467</name>
    <name evidence="5" type="ORF">g.17468</name>
    <name evidence="4" type="ORF">g.17469</name>
</gene>
<dbReference type="EMBL" id="GEBQ01019869">
    <property type="protein sequence ID" value="JAT20108.1"/>
    <property type="molecule type" value="Transcribed_RNA"/>
</dbReference>
<proteinExistence type="predicted"/>
<feature type="compositionally biased region" description="Basic and acidic residues" evidence="1">
    <location>
        <begin position="304"/>
        <end position="317"/>
    </location>
</feature>
<feature type="compositionally biased region" description="Low complexity" evidence="1">
    <location>
        <begin position="380"/>
        <end position="397"/>
    </location>
</feature>
<dbReference type="EMBL" id="GEBQ01006514">
    <property type="protein sequence ID" value="JAT33463.1"/>
    <property type="molecule type" value="Transcribed_RNA"/>
</dbReference>
<feature type="region of interest" description="Disordered" evidence="1">
    <location>
        <begin position="74"/>
        <end position="360"/>
    </location>
</feature>
<dbReference type="Pfam" id="PF07648">
    <property type="entry name" value="Kazal_2"/>
    <property type="match status" value="1"/>
</dbReference>
<feature type="region of interest" description="Disordered" evidence="1">
    <location>
        <begin position="375"/>
        <end position="406"/>
    </location>
</feature>
<dbReference type="PANTHER" id="PTHR21179:SF1">
    <property type="entry name" value="KAZ1-TYPE SERINE PROTEASE INHIBITOR-LIKE PROTEIN TYPE EPSILON-RELATED"/>
    <property type="match status" value="1"/>
</dbReference>
<dbReference type="SMART" id="SM00280">
    <property type="entry name" value="KAZAL"/>
    <property type="match status" value="1"/>
</dbReference>
<feature type="compositionally biased region" description="Basic and acidic residues" evidence="1">
    <location>
        <begin position="337"/>
        <end position="348"/>
    </location>
</feature>
<name>A0A1B6MC04_9HEMI</name>